<reference evidence="16 17" key="1">
    <citation type="submission" date="2017-02" db="EMBL/GenBank/DDBJ databases">
        <title>Whole genome sequencing of Metallibacterium scheffleri DSM 24874 (T).</title>
        <authorList>
            <person name="Kumar S."/>
            <person name="Patil P."/>
            <person name="Patil P.B."/>
        </authorList>
    </citation>
    <scope>NUCLEOTIDE SEQUENCE [LARGE SCALE GENOMIC DNA]</scope>
    <source>
        <strain evidence="16 17">DSM 24874</strain>
    </source>
</reference>
<evidence type="ECO:0000259" key="14">
    <source>
        <dbReference type="PROSITE" id="PS50109"/>
    </source>
</evidence>
<dbReference type="PANTHER" id="PTHR45436">
    <property type="entry name" value="SENSOR HISTIDINE KINASE YKOH"/>
    <property type="match status" value="1"/>
</dbReference>
<dbReference type="InterPro" id="IPR036097">
    <property type="entry name" value="HisK_dim/P_sf"/>
</dbReference>
<feature type="transmembrane region" description="Helical" evidence="13">
    <location>
        <begin position="12"/>
        <end position="34"/>
    </location>
</feature>
<dbReference type="GO" id="GO:0005886">
    <property type="term" value="C:plasma membrane"/>
    <property type="evidence" value="ECO:0007669"/>
    <property type="project" value="TreeGrafter"/>
</dbReference>
<dbReference type="InterPro" id="IPR036890">
    <property type="entry name" value="HATPase_C_sf"/>
</dbReference>
<dbReference type="InterPro" id="IPR050428">
    <property type="entry name" value="TCS_sensor_his_kinase"/>
</dbReference>
<keyword evidence="7" id="KW-0547">Nucleotide-binding</keyword>
<evidence type="ECO:0000256" key="5">
    <source>
        <dbReference type="ARBA" id="ARBA00022679"/>
    </source>
</evidence>
<evidence type="ECO:0000256" key="13">
    <source>
        <dbReference type="SAM" id="Phobius"/>
    </source>
</evidence>
<dbReference type="InterPro" id="IPR003661">
    <property type="entry name" value="HisK_dim/P_dom"/>
</dbReference>
<evidence type="ECO:0000259" key="15">
    <source>
        <dbReference type="PROSITE" id="PS50885"/>
    </source>
</evidence>
<dbReference type="PANTHER" id="PTHR45436:SF4">
    <property type="entry name" value="SENSOR PROTEIN PHOQ"/>
    <property type="match status" value="1"/>
</dbReference>
<dbReference type="STRING" id="993689.GCA_002077135_01861"/>
<dbReference type="Gene3D" id="3.30.565.10">
    <property type="entry name" value="Histidine kinase-like ATPase, C-terminal domain"/>
    <property type="match status" value="1"/>
</dbReference>
<dbReference type="CDD" id="cd16954">
    <property type="entry name" value="HATPase_PhoQ-like"/>
    <property type="match status" value="1"/>
</dbReference>
<feature type="domain" description="Histidine kinase" evidence="14">
    <location>
        <begin position="254"/>
        <end position="465"/>
    </location>
</feature>
<dbReference type="GO" id="GO:0005524">
    <property type="term" value="F:ATP binding"/>
    <property type="evidence" value="ECO:0007669"/>
    <property type="project" value="UniProtKB-KW"/>
</dbReference>
<keyword evidence="5" id="KW-0808">Transferase</keyword>
<dbReference type="OrthoDB" id="9809567at2"/>
<protein>
    <recommendedName>
        <fullName evidence="3">histidine kinase</fullName>
        <ecNumber evidence="3">2.7.13.3</ecNumber>
    </recommendedName>
</protein>
<keyword evidence="12 13" id="KW-0472">Membrane</keyword>
<evidence type="ECO:0000256" key="6">
    <source>
        <dbReference type="ARBA" id="ARBA00022692"/>
    </source>
</evidence>
<evidence type="ECO:0000256" key="7">
    <source>
        <dbReference type="ARBA" id="ARBA00022741"/>
    </source>
</evidence>
<dbReference type="SUPFAM" id="SSF47384">
    <property type="entry name" value="Homodimeric domain of signal transducing histidine kinase"/>
    <property type="match status" value="1"/>
</dbReference>
<dbReference type="GO" id="GO:0000155">
    <property type="term" value="F:phosphorelay sensor kinase activity"/>
    <property type="evidence" value="ECO:0007669"/>
    <property type="project" value="InterPro"/>
</dbReference>
<evidence type="ECO:0000256" key="9">
    <source>
        <dbReference type="ARBA" id="ARBA00022840"/>
    </source>
</evidence>
<dbReference type="PROSITE" id="PS50885">
    <property type="entry name" value="HAMP"/>
    <property type="match status" value="1"/>
</dbReference>
<dbReference type="SMART" id="SM00388">
    <property type="entry name" value="HisKA"/>
    <property type="match status" value="1"/>
</dbReference>
<dbReference type="SUPFAM" id="SSF55874">
    <property type="entry name" value="ATPase domain of HSP90 chaperone/DNA topoisomerase II/histidine kinase"/>
    <property type="match status" value="1"/>
</dbReference>
<evidence type="ECO:0000256" key="10">
    <source>
        <dbReference type="ARBA" id="ARBA00022989"/>
    </source>
</evidence>
<dbReference type="SMART" id="SM00387">
    <property type="entry name" value="HATPase_c"/>
    <property type="match status" value="1"/>
</dbReference>
<proteinExistence type="predicted"/>
<comment type="catalytic activity">
    <reaction evidence="1">
        <text>ATP + protein L-histidine = ADP + protein N-phospho-L-histidine.</text>
        <dbReference type="EC" id="2.7.13.3"/>
    </reaction>
</comment>
<evidence type="ECO:0000256" key="1">
    <source>
        <dbReference type="ARBA" id="ARBA00000085"/>
    </source>
</evidence>
<evidence type="ECO:0000256" key="2">
    <source>
        <dbReference type="ARBA" id="ARBA00004370"/>
    </source>
</evidence>
<dbReference type="RefSeq" id="WP_081127169.1">
    <property type="nucleotide sequence ID" value="NZ_DAHXOC010000005.1"/>
</dbReference>
<feature type="domain" description="HAMP" evidence="15">
    <location>
        <begin position="195"/>
        <end position="246"/>
    </location>
</feature>
<keyword evidence="9" id="KW-0067">ATP-binding</keyword>
<dbReference type="CDD" id="cd00082">
    <property type="entry name" value="HisKA"/>
    <property type="match status" value="1"/>
</dbReference>
<comment type="caution">
    <text evidence="16">The sequence shown here is derived from an EMBL/GenBank/DDBJ whole genome shotgun (WGS) entry which is preliminary data.</text>
</comment>
<evidence type="ECO:0000313" key="16">
    <source>
        <dbReference type="EMBL" id="THD10432.1"/>
    </source>
</evidence>
<dbReference type="EMBL" id="MWQO01000028">
    <property type="protein sequence ID" value="THD10432.1"/>
    <property type="molecule type" value="Genomic_DNA"/>
</dbReference>
<evidence type="ECO:0000256" key="4">
    <source>
        <dbReference type="ARBA" id="ARBA00022553"/>
    </source>
</evidence>
<dbReference type="EC" id="2.7.13.3" evidence="3"/>
<dbReference type="PRINTS" id="PR00344">
    <property type="entry name" value="BCTRLSENSOR"/>
</dbReference>
<keyword evidence="10 13" id="KW-1133">Transmembrane helix</keyword>
<dbReference type="InterPro" id="IPR005467">
    <property type="entry name" value="His_kinase_dom"/>
</dbReference>
<keyword evidence="8 16" id="KW-0418">Kinase</keyword>
<sequence length="465" mass="51388">MRTDPTRPLSLLARSALASLLALVAFLGVTGFALDRAYYEGTLTAERDRLQSYFYAYLAGFDVRRDGTLIPPDAPPQPDFDRPGSGLYAVVTDSRGVRWASRSARGRDLPFTGDLAPGQVDFRGPLSSMAMGHVFVLSEGVAWDIPHRAPLRLTLHIAESDQAFERQIGAYRRTLALWLLGLGVALLAMQQMLLRWSLSPLSRVRQELRRVQRGESSALSSDYPRELSGLTRGLNTIIQSERETLERQRHTLADLAHSLKTPLAVIRARFESGADDAPPPQVCHDVLEQVRRMDSIIAYQLSRAAAKGRQTFAAPVPVAAHAEALVQGLEKVHAVRRILCEFDIDPEARFFGPEGDLLELLGNLTENGFKWARSRVLLSVHRLLDATALREGLEIVVEDDGPGIPPERVERLLQRGVRGDERVQGHGIGLAIVVDLVHAYRAEMGVDRSAALGGARFSLRFPPIR</sequence>
<gene>
    <name evidence="16" type="ORF">B1806_08700</name>
</gene>
<dbReference type="InterPro" id="IPR003660">
    <property type="entry name" value="HAMP_dom"/>
</dbReference>
<evidence type="ECO:0000313" key="17">
    <source>
        <dbReference type="Proteomes" id="UP000307749"/>
    </source>
</evidence>
<dbReference type="AlphaFoldDB" id="A0A4S3KNB0"/>
<dbReference type="Proteomes" id="UP000307749">
    <property type="component" value="Unassembled WGS sequence"/>
</dbReference>
<comment type="subcellular location">
    <subcellularLocation>
        <location evidence="2">Membrane</location>
    </subcellularLocation>
</comment>
<dbReference type="Gene3D" id="1.10.287.130">
    <property type="match status" value="1"/>
</dbReference>
<organism evidence="16 17">
    <name type="scientific">Metallibacterium scheffleri</name>
    <dbReference type="NCBI Taxonomy" id="993689"/>
    <lineage>
        <taxon>Bacteria</taxon>
        <taxon>Pseudomonadati</taxon>
        <taxon>Pseudomonadota</taxon>
        <taxon>Gammaproteobacteria</taxon>
        <taxon>Lysobacterales</taxon>
        <taxon>Rhodanobacteraceae</taxon>
        <taxon>Metallibacterium</taxon>
    </lineage>
</organism>
<keyword evidence="11" id="KW-0902">Two-component regulatory system</keyword>
<evidence type="ECO:0000256" key="8">
    <source>
        <dbReference type="ARBA" id="ARBA00022777"/>
    </source>
</evidence>
<dbReference type="InterPro" id="IPR003594">
    <property type="entry name" value="HATPase_dom"/>
</dbReference>
<dbReference type="InterPro" id="IPR004358">
    <property type="entry name" value="Sig_transdc_His_kin-like_C"/>
</dbReference>
<accession>A0A4S3KNB0</accession>
<dbReference type="Pfam" id="PF02518">
    <property type="entry name" value="HATPase_c"/>
    <property type="match status" value="1"/>
</dbReference>
<name>A0A4S3KNB0_9GAMM</name>
<evidence type="ECO:0000256" key="3">
    <source>
        <dbReference type="ARBA" id="ARBA00012438"/>
    </source>
</evidence>
<evidence type="ECO:0000256" key="12">
    <source>
        <dbReference type="ARBA" id="ARBA00023136"/>
    </source>
</evidence>
<dbReference type="InterPro" id="IPR058619">
    <property type="entry name" value="PhoQ/CarS-like_HATPase"/>
</dbReference>
<keyword evidence="4" id="KW-0597">Phosphoprotein</keyword>
<keyword evidence="17" id="KW-1185">Reference proteome</keyword>
<dbReference type="PROSITE" id="PS50109">
    <property type="entry name" value="HIS_KIN"/>
    <property type="match status" value="1"/>
</dbReference>
<evidence type="ECO:0000256" key="11">
    <source>
        <dbReference type="ARBA" id="ARBA00023012"/>
    </source>
</evidence>
<feature type="transmembrane region" description="Helical" evidence="13">
    <location>
        <begin position="175"/>
        <end position="198"/>
    </location>
</feature>
<keyword evidence="6 13" id="KW-0812">Transmembrane</keyword>